<dbReference type="AlphaFoldDB" id="A0A5E8CKJ9"/>
<gene>
    <name evidence="3" type="ORF">CPAV1605_934</name>
</gene>
<keyword evidence="1" id="KW-1133">Transmembrane helix</keyword>
<keyword evidence="1" id="KW-0812">Transmembrane</keyword>
<dbReference type="GO" id="GO:0016746">
    <property type="term" value="F:acyltransferase activity"/>
    <property type="evidence" value="ECO:0007669"/>
    <property type="project" value="InterPro"/>
</dbReference>
<protein>
    <recommendedName>
        <fullName evidence="2">Phospholipid/glycerol acyltransferase domain-containing protein</fullName>
    </recommendedName>
</protein>
<feature type="domain" description="Phospholipid/glycerol acyltransferase" evidence="2">
    <location>
        <begin position="49"/>
        <end position="159"/>
    </location>
</feature>
<sequence length="207" mass="24241">MKFSSMFEIVLIICILVVLGKIYFSIFGKFFKLYVNDIKKRLNMNSNYVYFCYPHTSYYDGFFSVSSSLLLSIFSPQTPLFPIAKHHNIPSFIKKYTFLVGSDKNQTKKLIDTIKKNNNCSLYIAPEGTRSKKDKIRKGFYYIAKKTKLPIVCSTINFSTMETHYSQPITVENRSINQVFNDIKKWYKQFDLDKHSVNPENRTPLKI</sequence>
<accession>A0A5E8CKJ9</accession>
<evidence type="ECO:0000259" key="2">
    <source>
        <dbReference type="SMART" id="SM00563"/>
    </source>
</evidence>
<organism evidence="3">
    <name type="scientific">seawater metagenome</name>
    <dbReference type="NCBI Taxonomy" id="1561972"/>
    <lineage>
        <taxon>unclassified sequences</taxon>
        <taxon>metagenomes</taxon>
        <taxon>ecological metagenomes</taxon>
    </lineage>
</organism>
<name>A0A5E8CKJ9_9ZZZZ</name>
<dbReference type="EMBL" id="CABVLZ010000004">
    <property type="protein sequence ID" value="VVU95209.1"/>
    <property type="molecule type" value="Genomic_DNA"/>
</dbReference>
<reference evidence="3" key="1">
    <citation type="submission" date="2019-09" db="EMBL/GenBank/DDBJ databases">
        <authorList>
            <person name="Needham M D."/>
        </authorList>
    </citation>
    <scope>NUCLEOTIDE SEQUENCE</scope>
</reference>
<dbReference type="InterPro" id="IPR002123">
    <property type="entry name" value="Plipid/glycerol_acylTrfase"/>
</dbReference>
<proteinExistence type="predicted"/>
<feature type="transmembrane region" description="Helical" evidence="1">
    <location>
        <begin position="6"/>
        <end position="31"/>
    </location>
</feature>
<dbReference type="SMART" id="SM00563">
    <property type="entry name" value="PlsC"/>
    <property type="match status" value="1"/>
</dbReference>
<evidence type="ECO:0000313" key="3">
    <source>
        <dbReference type="EMBL" id="VVU95209.1"/>
    </source>
</evidence>
<dbReference type="SUPFAM" id="SSF69593">
    <property type="entry name" value="Glycerol-3-phosphate (1)-acyltransferase"/>
    <property type="match status" value="1"/>
</dbReference>
<keyword evidence="1" id="KW-0472">Membrane</keyword>
<evidence type="ECO:0000256" key="1">
    <source>
        <dbReference type="SAM" id="Phobius"/>
    </source>
</evidence>